<keyword evidence="3" id="KW-1185">Reference proteome</keyword>
<dbReference type="Proteomes" id="UP000256970">
    <property type="component" value="Unassembled WGS sequence"/>
</dbReference>
<gene>
    <name evidence="2" type="ORF">BQ4739_LOCUS3513</name>
</gene>
<feature type="compositionally biased region" description="Low complexity" evidence="1">
    <location>
        <begin position="146"/>
        <end position="156"/>
    </location>
</feature>
<dbReference type="AlphaFoldDB" id="A0A383VDC5"/>
<evidence type="ECO:0000313" key="2">
    <source>
        <dbReference type="EMBL" id="SZX62940.1"/>
    </source>
</evidence>
<feature type="region of interest" description="Disordered" evidence="1">
    <location>
        <begin position="213"/>
        <end position="242"/>
    </location>
</feature>
<proteinExistence type="predicted"/>
<protein>
    <submittedName>
        <fullName evidence="2">Uncharacterized protein</fullName>
    </submittedName>
</protein>
<evidence type="ECO:0000256" key="1">
    <source>
        <dbReference type="SAM" id="MobiDB-lite"/>
    </source>
</evidence>
<organism evidence="2 3">
    <name type="scientific">Tetradesmus obliquus</name>
    <name type="common">Green alga</name>
    <name type="synonym">Acutodesmus obliquus</name>
    <dbReference type="NCBI Taxonomy" id="3088"/>
    <lineage>
        <taxon>Eukaryota</taxon>
        <taxon>Viridiplantae</taxon>
        <taxon>Chlorophyta</taxon>
        <taxon>core chlorophytes</taxon>
        <taxon>Chlorophyceae</taxon>
        <taxon>CS clade</taxon>
        <taxon>Sphaeropleales</taxon>
        <taxon>Scenedesmaceae</taxon>
        <taxon>Tetradesmus</taxon>
    </lineage>
</organism>
<dbReference type="InterPro" id="IPR023803">
    <property type="entry name" value="Ribosomal_bS16_dom_sf"/>
</dbReference>
<feature type="compositionally biased region" description="Low complexity" evidence="1">
    <location>
        <begin position="213"/>
        <end position="230"/>
    </location>
</feature>
<evidence type="ECO:0000313" key="3">
    <source>
        <dbReference type="Proteomes" id="UP000256970"/>
    </source>
</evidence>
<dbReference type="EMBL" id="FNXT01000271">
    <property type="protein sequence ID" value="SZX62940.1"/>
    <property type="molecule type" value="Genomic_DNA"/>
</dbReference>
<sequence length="242" mass="26270">MNETQVYIQEEGIAAAGRVRQKILAAAAAGAGFSTVWAVAAQRKLIRTVPAVTSNVAISMTAFAVCQEGVRALRQGDHDAWNSFWGGAAAGAVLTRAAYGRGFHLLGMVMWGPLCGSIHWLNNQVQPAAAVASFLASQGLLDMPQQYQQQQQQQEQQQRDEQAARAAAEQAAAAAAEPVLPRRFEDLSYREKKEAVEVIRQREVAELNAAMKQQQLQEAAKAAGHGSSSSEQAPRKRWWLFG</sequence>
<dbReference type="Gene3D" id="3.30.1320.10">
    <property type="match status" value="1"/>
</dbReference>
<accession>A0A383VDC5</accession>
<feature type="region of interest" description="Disordered" evidence="1">
    <location>
        <begin position="146"/>
        <end position="172"/>
    </location>
</feature>
<name>A0A383VDC5_TETOB</name>
<reference evidence="2 3" key="1">
    <citation type="submission" date="2016-10" db="EMBL/GenBank/DDBJ databases">
        <authorList>
            <person name="Cai Z."/>
        </authorList>
    </citation>
    <scope>NUCLEOTIDE SEQUENCE [LARGE SCALE GENOMIC DNA]</scope>
</reference>